<comment type="caution">
    <text evidence="1">The sequence shown here is derived from an EMBL/GenBank/DDBJ whole genome shotgun (WGS) entry which is preliminary data.</text>
</comment>
<dbReference type="Proteomes" id="UP000827976">
    <property type="component" value="Chromosome 13"/>
</dbReference>
<sequence>MSRPTFGNSKTRLLWEMKQVRRYGNQKREEMMVMMNEVKEKEKGRRSSESGGGWWMPHPRTGIYYPKGCEWVMDDIPDGAATFQQTHWFRSLEGVEHSTTATRINPSSTDHPITHDHLFIDA</sequence>
<evidence type="ECO:0000313" key="2">
    <source>
        <dbReference type="Proteomes" id="UP000827976"/>
    </source>
</evidence>
<keyword evidence="2" id="KW-1185">Reference proteome</keyword>
<reference evidence="2" key="1">
    <citation type="journal article" date="2022" name="Nat. Commun.">
        <title>Chromosome evolution and the genetic basis of agronomically important traits in greater yam.</title>
        <authorList>
            <person name="Bredeson J.V."/>
            <person name="Lyons J.B."/>
            <person name="Oniyinde I.O."/>
            <person name="Okereke N.R."/>
            <person name="Kolade O."/>
            <person name="Nnabue I."/>
            <person name="Nwadili C.O."/>
            <person name="Hribova E."/>
            <person name="Parker M."/>
            <person name="Nwogha J."/>
            <person name="Shu S."/>
            <person name="Carlson J."/>
            <person name="Kariba R."/>
            <person name="Muthemba S."/>
            <person name="Knop K."/>
            <person name="Barton G.J."/>
            <person name="Sherwood A.V."/>
            <person name="Lopez-Montes A."/>
            <person name="Asiedu R."/>
            <person name="Jamnadass R."/>
            <person name="Muchugi A."/>
            <person name="Goodstein D."/>
            <person name="Egesi C.N."/>
            <person name="Featherston J."/>
            <person name="Asfaw A."/>
            <person name="Simpson G.G."/>
            <person name="Dolezel J."/>
            <person name="Hendre P.S."/>
            <person name="Van Deynze A."/>
            <person name="Kumar P.L."/>
            <person name="Obidiegwu J.E."/>
            <person name="Bhattacharjee R."/>
            <person name="Rokhsar D.S."/>
        </authorList>
    </citation>
    <scope>NUCLEOTIDE SEQUENCE [LARGE SCALE GENOMIC DNA]</scope>
    <source>
        <strain evidence="2">cv. TDa95/00328</strain>
    </source>
</reference>
<name>A0ACB7UX02_DIOAL</name>
<proteinExistence type="predicted"/>
<gene>
    <name evidence="1" type="ORF">IHE45_13G029900</name>
</gene>
<dbReference type="EMBL" id="CM037023">
    <property type="protein sequence ID" value="KAH7665369.1"/>
    <property type="molecule type" value="Genomic_DNA"/>
</dbReference>
<accession>A0ACB7UX02</accession>
<evidence type="ECO:0000313" key="1">
    <source>
        <dbReference type="EMBL" id="KAH7665369.1"/>
    </source>
</evidence>
<organism evidence="1 2">
    <name type="scientific">Dioscorea alata</name>
    <name type="common">Purple yam</name>
    <dbReference type="NCBI Taxonomy" id="55571"/>
    <lineage>
        <taxon>Eukaryota</taxon>
        <taxon>Viridiplantae</taxon>
        <taxon>Streptophyta</taxon>
        <taxon>Embryophyta</taxon>
        <taxon>Tracheophyta</taxon>
        <taxon>Spermatophyta</taxon>
        <taxon>Magnoliopsida</taxon>
        <taxon>Liliopsida</taxon>
        <taxon>Dioscoreales</taxon>
        <taxon>Dioscoreaceae</taxon>
        <taxon>Dioscorea</taxon>
    </lineage>
</organism>
<protein>
    <submittedName>
        <fullName evidence="1">Late embryogenesis abundant protein LEA-3 subgroup protein</fullName>
    </submittedName>
</protein>